<feature type="transmembrane region" description="Helical" evidence="9">
    <location>
        <begin position="382"/>
        <end position="408"/>
    </location>
</feature>
<dbReference type="EMBL" id="OC316575">
    <property type="protein sequence ID" value="CAD7392689.1"/>
    <property type="molecule type" value="Genomic_DNA"/>
</dbReference>
<evidence type="ECO:0000256" key="7">
    <source>
        <dbReference type="PIRSR" id="PIRSR627057-1"/>
    </source>
</evidence>
<feature type="transmembrane region" description="Helical" evidence="9">
    <location>
        <begin position="6"/>
        <end position="26"/>
    </location>
</feature>
<dbReference type="CDD" id="cd07343">
    <property type="entry name" value="M48A_Zmpste24p_like"/>
    <property type="match status" value="1"/>
</dbReference>
<dbReference type="InterPro" id="IPR001915">
    <property type="entry name" value="Peptidase_M48"/>
</dbReference>
<feature type="binding site" evidence="8">
    <location>
        <position position="333"/>
    </location>
    <ligand>
        <name>Zn(2+)</name>
        <dbReference type="ChEBI" id="CHEBI:29105"/>
        <note>catalytic</note>
    </ligand>
</feature>
<keyword evidence="9" id="KW-0256">Endoplasmic reticulum</keyword>
<comment type="similarity">
    <text evidence="9">Belongs to the peptidase M48A family.</text>
</comment>
<name>A0A7R9CC52_TIMCR</name>
<feature type="binding site" evidence="8">
    <location>
        <position position="413"/>
    </location>
    <ligand>
        <name>Zn(2+)</name>
        <dbReference type="ChEBI" id="CHEBI:29105"/>
        <note>catalytic</note>
    </ligand>
</feature>
<organism evidence="12">
    <name type="scientific">Timema cristinae</name>
    <name type="common">Walking stick</name>
    <dbReference type="NCBI Taxonomy" id="61476"/>
    <lineage>
        <taxon>Eukaryota</taxon>
        <taxon>Metazoa</taxon>
        <taxon>Ecdysozoa</taxon>
        <taxon>Arthropoda</taxon>
        <taxon>Hexapoda</taxon>
        <taxon>Insecta</taxon>
        <taxon>Pterygota</taxon>
        <taxon>Neoptera</taxon>
        <taxon>Polyneoptera</taxon>
        <taxon>Phasmatodea</taxon>
        <taxon>Timematodea</taxon>
        <taxon>Timematoidea</taxon>
        <taxon>Timematidae</taxon>
        <taxon>Timema</taxon>
    </lineage>
</organism>
<accession>A0A7R9CC52</accession>
<keyword evidence="4 8" id="KW-0862">Zinc</keyword>
<comment type="subcellular location">
    <subcellularLocation>
        <location evidence="9">Endoplasmic reticulum membrane</location>
        <topology evidence="9">Multi-pass membrane protein</topology>
    </subcellularLocation>
</comment>
<feature type="transmembrane region" description="Helical" evidence="9">
    <location>
        <begin position="179"/>
        <end position="200"/>
    </location>
</feature>
<feature type="transmembrane region" description="Helical" evidence="9">
    <location>
        <begin position="135"/>
        <end position="158"/>
    </location>
</feature>
<evidence type="ECO:0000256" key="8">
    <source>
        <dbReference type="PIRSR" id="PIRSR627057-2"/>
    </source>
</evidence>
<evidence type="ECO:0000259" key="11">
    <source>
        <dbReference type="Pfam" id="PF16491"/>
    </source>
</evidence>
<dbReference type="AlphaFoldDB" id="A0A7R9CC52"/>
<feature type="active site" evidence="7">
    <location>
        <position position="334"/>
    </location>
</feature>
<dbReference type="GO" id="GO:0005789">
    <property type="term" value="C:endoplasmic reticulum membrane"/>
    <property type="evidence" value="ECO:0007669"/>
    <property type="project" value="UniProtKB-SubCell"/>
</dbReference>
<dbReference type="InterPro" id="IPR027057">
    <property type="entry name" value="CAXX_Prtase_1"/>
</dbReference>
<comment type="function">
    <text evidence="9">Proteolytically removes the C-terminal three residues of farnesylated proteins.</text>
</comment>
<evidence type="ECO:0000256" key="2">
    <source>
        <dbReference type="ARBA" id="ARBA00022723"/>
    </source>
</evidence>
<dbReference type="EC" id="3.4.24.84" evidence="9"/>
<feature type="domain" description="CAAX prenyl protease 1 N-terminal" evidence="11">
    <location>
        <begin position="53"/>
        <end position="236"/>
    </location>
</feature>
<dbReference type="Gene3D" id="3.30.2010.10">
    <property type="entry name" value="Metalloproteases ('zincins'), catalytic domain"/>
    <property type="match status" value="1"/>
</dbReference>
<dbReference type="PANTHER" id="PTHR10120">
    <property type="entry name" value="CAAX PRENYL PROTEASE 1"/>
    <property type="match status" value="1"/>
</dbReference>
<feature type="domain" description="Peptidase M48" evidence="10">
    <location>
        <begin position="240"/>
        <end position="470"/>
    </location>
</feature>
<evidence type="ECO:0000259" key="10">
    <source>
        <dbReference type="Pfam" id="PF01435"/>
    </source>
</evidence>
<dbReference type="GO" id="GO:0004222">
    <property type="term" value="F:metalloendopeptidase activity"/>
    <property type="evidence" value="ECO:0007669"/>
    <property type="project" value="UniProtKB-UniRule"/>
</dbReference>
<evidence type="ECO:0000256" key="4">
    <source>
        <dbReference type="ARBA" id="ARBA00022833"/>
    </source>
</evidence>
<feature type="active site" description="Proton donor" evidence="7">
    <location>
        <position position="417"/>
    </location>
</feature>
<reference evidence="12" key="1">
    <citation type="submission" date="2020-11" db="EMBL/GenBank/DDBJ databases">
        <authorList>
            <person name="Tran Van P."/>
        </authorList>
    </citation>
    <scope>NUCLEOTIDE SEQUENCE</scope>
</reference>
<keyword evidence="1 9" id="KW-0645">Protease</keyword>
<feature type="transmembrane region" description="Helical" evidence="9">
    <location>
        <begin position="347"/>
        <end position="367"/>
    </location>
</feature>
<dbReference type="FunFam" id="3.30.2010.10:FF:000003">
    <property type="entry name" value="CAAX prenyl protease"/>
    <property type="match status" value="1"/>
</dbReference>
<evidence type="ECO:0000256" key="5">
    <source>
        <dbReference type="ARBA" id="ARBA00023049"/>
    </source>
</evidence>
<feature type="transmembrane region" description="Helical" evidence="9">
    <location>
        <begin position="94"/>
        <end position="115"/>
    </location>
</feature>
<feature type="transmembrane region" description="Helical" evidence="9">
    <location>
        <begin position="206"/>
        <end position="226"/>
    </location>
</feature>
<keyword evidence="3 9" id="KW-0378">Hydrolase</keyword>
<dbReference type="Pfam" id="PF01435">
    <property type="entry name" value="Peptidase_M48"/>
    <property type="match status" value="1"/>
</dbReference>
<protein>
    <recommendedName>
        <fullName evidence="9">CAAX prenyl protease</fullName>
        <ecNumber evidence="9">3.4.24.84</ecNumber>
    </recommendedName>
</protein>
<evidence type="ECO:0000313" key="12">
    <source>
        <dbReference type="EMBL" id="CAD7392689.1"/>
    </source>
</evidence>
<keyword evidence="2 8" id="KW-0479">Metal-binding</keyword>
<keyword evidence="9" id="KW-0812">Transmembrane</keyword>
<keyword evidence="9" id="KW-0472">Membrane</keyword>
<dbReference type="InterPro" id="IPR032456">
    <property type="entry name" value="Peptidase_M48_N"/>
</dbReference>
<evidence type="ECO:0000256" key="3">
    <source>
        <dbReference type="ARBA" id="ARBA00022801"/>
    </source>
</evidence>
<evidence type="ECO:0000256" key="9">
    <source>
        <dbReference type="RuleBase" id="RU366005"/>
    </source>
</evidence>
<comment type="catalytic activity">
    <reaction evidence="6 9">
        <text>Hydrolyzes the peptide bond -P2-(S-farnesyl or geranylgeranyl)C-P1'-P2'-P3'-COOH where P1' and P2' are amino acids with aliphatic side chains and P3' is any C-terminal residue.</text>
        <dbReference type="EC" id="3.4.24.84"/>
    </reaction>
</comment>
<keyword evidence="9" id="KW-1133">Transmembrane helix</keyword>
<dbReference type="GO" id="GO:0071586">
    <property type="term" value="P:CAAX-box protein processing"/>
    <property type="evidence" value="ECO:0007669"/>
    <property type="project" value="UniProtKB-UniRule"/>
</dbReference>
<feature type="binding site" evidence="8">
    <location>
        <position position="337"/>
    </location>
    <ligand>
        <name>Zn(2+)</name>
        <dbReference type="ChEBI" id="CHEBI:29105"/>
        <note>catalytic</note>
    </ligand>
</feature>
<comment type="cofactor">
    <cofactor evidence="8 9">
        <name>Zn(2+)</name>
        <dbReference type="ChEBI" id="CHEBI:29105"/>
    </cofactor>
    <text evidence="8 9">Binds 1 zinc ion per subunit.</text>
</comment>
<evidence type="ECO:0000256" key="1">
    <source>
        <dbReference type="ARBA" id="ARBA00022670"/>
    </source>
</evidence>
<evidence type="ECO:0000256" key="6">
    <source>
        <dbReference type="ARBA" id="ARBA00044456"/>
    </source>
</evidence>
<gene>
    <name evidence="12" type="ORF">TCEB3V08_LOCUS701</name>
</gene>
<sequence>MWTTENYFLYAVVSFLWLEFLWELYLSIRQLANALVVLISTAEDGEIEVRISHRIYKNTIDVPSELKGIMTEETYQKARLYGLDKSTFGIFKDIFSIIEATLLIVFYGLLYFWNISSVSLNKLGYTTYNEVLQSIMFVFVMNVFNTIISLPFSVYYTFVLEERHGFNKQTVGFFIKDKLKAFVVMQVIMLPLISAMIYIVKVGGDYFFIYLWVFAMMTTIFLMTIYPNVIAPLFDKYTPLSQGMLRSRIEDLAQSISFPLTKLYVVEGSKRSTHSNAYFYGFFNNKRIVLFDTLLKDYVPEGKKKEEINEEEKTPSGEKKGCDDNEVLAVLGHELGHWKLNHVLKNIIIMQVNLFLTFLVFGLLFKYDALYKVVGFQKEKPVIIGMLVVLQFILSPYNAVLSFMLTILSRRFEFQADQFAMSLGKTHFLRRALVKLNQDNLGFPVYDWLYSSWHHSHPPLLERLQALDDTKRK</sequence>
<dbReference type="Pfam" id="PF16491">
    <property type="entry name" value="Peptidase_M48_N"/>
    <property type="match status" value="1"/>
</dbReference>
<keyword evidence="5 9" id="KW-0482">Metalloprotease</keyword>
<proteinExistence type="inferred from homology"/>
<dbReference type="GO" id="GO:0046872">
    <property type="term" value="F:metal ion binding"/>
    <property type="evidence" value="ECO:0007669"/>
    <property type="project" value="UniProtKB-UniRule"/>
</dbReference>